<name>A0A0G3W8X7_9CLOT</name>
<reference evidence="2 3" key="1">
    <citation type="submission" date="2014-10" db="EMBL/GenBank/DDBJ databases">
        <title>Genome sequence of Clostridium aceticum DSM 1496.</title>
        <authorList>
            <person name="Poehlein A."/>
            <person name="Schiel-Bengelsdorf B."/>
            <person name="Gottschalk G."/>
            <person name="Duerre P."/>
            <person name="Daniel R."/>
        </authorList>
    </citation>
    <scope>NUCLEOTIDE SEQUENCE [LARGE SCALE GENOMIC DNA]</scope>
    <source>
        <strain evidence="2 3">DSM 1496</strain>
    </source>
</reference>
<dbReference type="KEGG" id="cace:CACET_c08540"/>
<dbReference type="InterPro" id="IPR029052">
    <property type="entry name" value="Metallo-depent_PP-like"/>
</dbReference>
<organism evidence="2 3">
    <name type="scientific">Clostridium aceticum</name>
    <dbReference type="NCBI Taxonomy" id="84022"/>
    <lineage>
        <taxon>Bacteria</taxon>
        <taxon>Bacillati</taxon>
        <taxon>Bacillota</taxon>
        <taxon>Clostridia</taxon>
        <taxon>Eubacteriales</taxon>
        <taxon>Clostridiaceae</taxon>
        <taxon>Clostridium</taxon>
    </lineage>
</organism>
<evidence type="ECO:0000259" key="1">
    <source>
        <dbReference type="Pfam" id="PF00149"/>
    </source>
</evidence>
<protein>
    <submittedName>
        <fullName evidence="2">Metallophosphoesterase, calcineurin superfamily</fullName>
    </submittedName>
</protein>
<proteinExistence type="predicted"/>
<gene>
    <name evidence="2" type="ORF">CACET_c08540</name>
</gene>
<dbReference type="PATRIC" id="fig|84022.6.peg.870"/>
<dbReference type="GO" id="GO:0016787">
    <property type="term" value="F:hydrolase activity"/>
    <property type="evidence" value="ECO:0007669"/>
    <property type="project" value="InterPro"/>
</dbReference>
<dbReference type="Pfam" id="PF00149">
    <property type="entry name" value="Metallophos"/>
    <property type="match status" value="1"/>
</dbReference>
<dbReference type="SUPFAM" id="SSF56300">
    <property type="entry name" value="Metallo-dependent phosphatases"/>
    <property type="match status" value="1"/>
</dbReference>
<accession>A0A0G3W8X7</accession>
<dbReference type="OrthoDB" id="2111073at2"/>
<dbReference type="STRING" id="84022.CACET_c08540"/>
<dbReference type="InterPro" id="IPR004843">
    <property type="entry name" value="Calcineurin-like_PHP"/>
</dbReference>
<dbReference type="EMBL" id="CP009687">
    <property type="protein sequence ID" value="AKL94362.1"/>
    <property type="molecule type" value="Genomic_DNA"/>
</dbReference>
<sequence>MDIVQRGKRWVGLVFNRPYIPVELKEATGPLLLHISDTPQEIYSYIFRLVKLLEPSYIIHTGDLVDDIKLELHPNEIEAYKTALRKFISGLESFTDALIYYAVGNHDQYKEVKKTTSKGIVIKEGHILIEEKNFYVSHYYSKKVYNTDYYLYGHSFRPSSYKSQQHIGLNGLEKIHVIDLTTQKIYHLPYPFGTNQFRKMEQRRISL</sequence>
<dbReference type="Proteomes" id="UP000035704">
    <property type="component" value="Chromosome"/>
</dbReference>
<feature type="domain" description="Calcineurin-like phosphoesterase" evidence="1">
    <location>
        <begin position="32"/>
        <end position="154"/>
    </location>
</feature>
<dbReference type="AlphaFoldDB" id="A0A0G3W8X7"/>
<evidence type="ECO:0000313" key="3">
    <source>
        <dbReference type="Proteomes" id="UP000035704"/>
    </source>
</evidence>
<dbReference type="Gene3D" id="3.60.21.10">
    <property type="match status" value="1"/>
</dbReference>
<keyword evidence="3" id="KW-1185">Reference proteome</keyword>
<dbReference type="RefSeq" id="WP_158385965.1">
    <property type="nucleotide sequence ID" value="NZ_CP009687.1"/>
</dbReference>
<evidence type="ECO:0000313" key="2">
    <source>
        <dbReference type="EMBL" id="AKL94362.1"/>
    </source>
</evidence>